<evidence type="ECO:0000313" key="2">
    <source>
        <dbReference type="EMBL" id="RKP12910.1"/>
    </source>
</evidence>
<dbReference type="Proteomes" id="UP000267251">
    <property type="component" value="Unassembled WGS sequence"/>
</dbReference>
<evidence type="ECO:0000313" key="3">
    <source>
        <dbReference type="Proteomes" id="UP000267251"/>
    </source>
</evidence>
<protein>
    <recommendedName>
        <fullName evidence="4">Pentacotripeptide-repeat region of PRORP domain-containing protein</fullName>
    </recommendedName>
</protein>
<sequence length="920" mass="105380">MRRAGMIRWGSVRLPRRPCFATPGWIQRVPALSMSTCPSSPNRMEPPARPKRKATSLKHVCDLANDPKTPHDILWSAYQAFEASSPPTSTNTSRTYRRPSLINITARCAVHGGRRAGRLIYILSRLPPDTILRPREWSLILRILSLDAPWASFSQAWDLMLQQTPGPITSVPLMYTRIIALGRAGRPRQAQRDFDVFFSSQPHLYRGPAIIDALIQAWTMKGHFEKARDILGKLKASTTHTIYALSYIRLLEAHVLVGEMEEAERYIWSWLRPMGLSNNKRVWNILLKGYLACIPSPSRSLERHQDGERVIQRILTRMHKEGVVPNDHIYTTILGFRLTYSGGIEEELGKLQMEMAENGHLHLHPHTYAVAMGAAIRQQNWEQAHKYFNLACKASKRMESDGLKDAGRKERNRRRRFDQGNRLAMLNHLISGYSKAGEWDKAEEIRRRMREDYDDLAEDAITWEALGCGRDEPGVLLDRLIQEGLPPLARTIETEVARGVHAYVKEKGTADRIEEARKVGEYYGLPLGPRGHGWILDALSRQGKGKEADEVYLRALEEGQRPTRFMLRSLLLAHSHGREDEGIRRLWQIVGLMRRYDLGPMWWDWMVIAVAYARRGDVFGTNRAMEAYEEGINSQGSKTLGKEGLLRWRKVAAVVKIMALAEAKDAEGAERYLRGEEGSKAGIEKDPMAWSTVLWSWTHRSSWADVWRVRRDMEVLGVRMLGYTLHARVLERIFDVRRLDKEDGLRKDNEEVLGGIRRGMAEAQKGLSSVSPEERGKTGRKIMDGLVRLGWRQRLSGQEILEVIEKTPNPILSPSVHEWGILMERVGHDEDWEGVMRGWVRIKDQVNEPQGEEVEGWKEGKVRIMSWTLIALVRLGREEEAARMWSQVRREAPWLLHGVEGTIRDVEEMTMVMAEENGYD</sequence>
<reference evidence="3" key="1">
    <citation type="journal article" date="2018" name="Nat. Microbiol.">
        <title>Leveraging single-cell genomics to expand the fungal tree of life.</title>
        <authorList>
            <person name="Ahrendt S.R."/>
            <person name="Quandt C.A."/>
            <person name="Ciobanu D."/>
            <person name="Clum A."/>
            <person name="Salamov A."/>
            <person name="Andreopoulos B."/>
            <person name="Cheng J.F."/>
            <person name="Woyke T."/>
            <person name="Pelin A."/>
            <person name="Henrissat B."/>
            <person name="Reynolds N.K."/>
            <person name="Benny G.L."/>
            <person name="Smith M.E."/>
            <person name="James T.Y."/>
            <person name="Grigoriev I.V."/>
        </authorList>
    </citation>
    <scope>NUCLEOTIDE SEQUENCE [LARGE SCALE GENOMIC DNA]</scope>
</reference>
<proteinExistence type="predicted"/>
<dbReference type="AlphaFoldDB" id="A0A4P9Y557"/>
<name>A0A4P9Y557_9FUNG</name>
<feature type="repeat" description="PPR" evidence="1">
    <location>
        <begin position="422"/>
        <end position="452"/>
    </location>
</feature>
<organism evidence="2 3">
    <name type="scientific">Piptocephalis cylindrospora</name>
    <dbReference type="NCBI Taxonomy" id="1907219"/>
    <lineage>
        <taxon>Eukaryota</taxon>
        <taxon>Fungi</taxon>
        <taxon>Fungi incertae sedis</taxon>
        <taxon>Zoopagomycota</taxon>
        <taxon>Zoopagomycotina</taxon>
        <taxon>Zoopagomycetes</taxon>
        <taxon>Zoopagales</taxon>
        <taxon>Piptocephalidaceae</taxon>
        <taxon>Piptocephalis</taxon>
    </lineage>
</organism>
<dbReference type="Gene3D" id="1.25.40.10">
    <property type="entry name" value="Tetratricopeptide repeat domain"/>
    <property type="match status" value="3"/>
</dbReference>
<dbReference type="Pfam" id="PF01535">
    <property type="entry name" value="PPR"/>
    <property type="match status" value="1"/>
</dbReference>
<dbReference type="InterPro" id="IPR051114">
    <property type="entry name" value="Mito_RNA_Proc_CCM1"/>
</dbReference>
<dbReference type="InterPro" id="IPR011990">
    <property type="entry name" value="TPR-like_helical_dom_sf"/>
</dbReference>
<dbReference type="PANTHER" id="PTHR47934:SF6">
    <property type="entry name" value="MITOCHONDRIAL GROUP I INTRON SPLICING FACTOR CCM1-RELATED"/>
    <property type="match status" value="1"/>
</dbReference>
<accession>A0A4P9Y557</accession>
<dbReference type="EMBL" id="KZ988166">
    <property type="protein sequence ID" value="RKP12910.1"/>
    <property type="molecule type" value="Genomic_DNA"/>
</dbReference>
<dbReference type="GO" id="GO:0003729">
    <property type="term" value="F:mRNA binding"/>
    <property type="evidence" value="ECO:0007669"/>
    <property type="project" value="TreeGrafter"/>
</dbReference>
<dbReference type="GO" id="GO:0005739">
    <property type="term" value="C:mitochondrion"/>
    <property type="evidence" value="ECO:0007669"/>
    <property type="project" value="TreeGrafter"/>
</dbReference>
<gene>
    <name evidence="2" type="ORF">BJ684DRAFT_16649</name>
</gene>
<dbReference type="GO" id="GO:0007005">
    <property type="term" value="P:mitochondrion organization"/>
    <property type="evidence" value="ECO:0007669"/>
    <property type="project" value="TreeGrafter"/>
</dbReference>
<evidence type="ECO:0008006" key="4">
    <source>
        <dbReference type="Google" id="ProtNLM"/>
    </source>
</evidence>
<dbReference type="PANTHER" id="PTHR47934">
    <property type="entry name" value="PENTATRICOPEPTIDE REPEAT-CONTAINING PROTEIN PET309, MITOCHONDRIAL"/>
    <property type="match status" value="1"/>
</dbReference>
<dbReference type="GO" id="GO:0006396">
    <property type="term" value="P:RNA processing"/>
    <property type="evidence" value="ECO:0007669"/>
    <property type="project" value="TreeGrafter"/>
</dbReference>
<dbReference type="OrthoDB" id="185373at2759"/>
<dbReference type="PROSITE" id="PS51375">
    <property type="entry name" value="PPR"/>
    <property type="match status" value="1"/>
</dbReference>
<dbReference type="InterPro" id="IPR002885">
    <property type="entry name" value="PPR_rpt"/>
</dbReference>
<keyword evidence="3" id="KW-1185">Reference proteome</keyword>
<evidence type="ECO:0000256" key="1">
    <source>
        <dbReference type="PROSITE-ProRule" id="PRU00708"/>
    </source>
</evidence>
<dbReference type="NCBIfam" id="TIGR00756">
    <property type="entry name" value="PPR"/>
    <property type="match status" value="1"/>
</dbReference>